<gene>
    <name evidence="2" type="ORF">ABOD76_06110</name>
</gene>
<dbReference type="PANTHER" id="PTHR43586:SF21">
    <property type="entry name" value="PYRIDOXAL PHOSPHATE (PLP)-DEPENDENT ASPARTATE AMINOTRANSFERASE SUPERFAMILY"/>
    <property type="match status" value="1"/>
</dbReference>
<dbReference type="EMBL" id="CP158299">
    <property type="protein sequence ID" value="XBV85877.1"/>
    <property type="molecule type" value="Genomic_DNA"/>
</dbReference>
<evidence type="ECO:0000259" key="1">
    <source>
        <dbReference type="Pfam" id="PF00266"/>
    </source>
</evidence>
<dbReference type="InterPro" id="IPR011340">
    <property type="entry name" value="Cys_dSase-rel"/>
</dbReference>
<dbReference type="Pfam" id="PF00266">
    <property type="entry name" value="Aminotran_5"/>
    <property type="match status" value="1"/>
</dbReference>
<sequence length="393" mass="42690">MDLSAIRARFPQLDGDLVYLDNAAGGLMPATSIQAIQEYLTRYGSINSMAGHVRGAEVLALKQRARAATALFLNAQPHEVAIGQSATALAFRLSAAFARLWGSGDEVIISELDHEADASPWRELERVGVTVKVWPARDDLTLHPDDLKPLLTPRTRLLAFTAASNALGVRTPLQEAAQLARQNGTWTIVDAVHLASHELPDVQAWGLDFLMFSPYKVFAPHLGALYVRGELLAGLPVPKLEFVADDDITKLEHGTPQFELQAGWLATLDYLRELGGAESLDRAALQAAYARIHALEAPLAEQLLQGLQRHPQVTVYGPQAADQRVGTVGFRVNGETPDQTAHRLSERGVSVAAGHFYAVMPIRKLGLYPDGLVRASLAHYTSADDVERLLAAL</sequence>
<dbReference type="RefSeq" id="WP_350243920.1">
    <property type="nucleotide sequence ID" value="NZ_CP158299.1"/>
</dbReference>
<name>A0AAU7UCG0_9DEIO</name>
<dbReference type="Gene3D" id="3.40.640.10">
    <property type="entry name" value="Type I PLP-dependent aspartate aminotransferase-like (Major domain)"/>
    <property type="match status" value="1"/>
</dbReference>
<evidence type="ECO:0000313" key="2">
    <source>
        <dbReference type="EMBL" id="XBV85877.1"/>
    </source>
</evidence>
<proteinExistence type="predicted"/>
<dbReference type="Gene3D" id="3.90.1150.10">
    <property type="entry name" value="Aspartate Aminotransferase, domain 1"/>
    <property type="match status" value="1"/>
</dbReference>
<dbReference type="InterPro" id="IPR015421">
    <property type="entry name" value="PyrdxlP-dep_Trfase_major"/>
</dbReference>
<dbReference type="AlphaFoldDB" id="A0AAU7UCG0"/>
<organism evidence="2">
    <name type="scientific">Deinococcus sonorensis KR-87</name>
    <dbReference type="NCBI Taxonomy" id="694439"/>
    <lineage>
        <taxon>Bacteria</taxon>
        <taxon>Thermotogati</taxon>
        <taxon>Deinococcota</taxon>
        <taxon>Deinococci</taxon>
        <taxon>Deinococcales</taxon>
        <taxon>Deinococcaceae</taxon>
        <taxon>Deinococcus</taxon>
    </lineage>
</organism>
<dbReference type="InterPro" id="IPR000192">
    <property type="entry name" value="Aminotrans_V_dom"/>
</dbReference>
<dbReference type="SUPFAM" id="SSF53383">
    <property type="entry name" value="PLP-dependent transferases"/>
    <property type="match status" value="1"/>
</dbReference>
<accession>A0AAU7UCG0</accession>
<feature type="domain" description="Aminotransferase class V" evidence="1">
    <location>
        <begin position="18"/>
        <end position="389"/>
    </location>
</feature>
<dbReference type="InterPro" id="IPR015422">
    <property type="entry name" value="PyrdxlP-dep_Trfase_small"/>
</dbReference>
<protein>
    <submittedName>
        <fullName evidence="2">Cysteine desulfurase-like protein</fullName>
    </submittedName>
</protein>
<dbReference type="NCBIfam" id="TIGR01976">
    <property type="entry name" value="am_tr_V_VC1184"/>
    <property type="match status" value="1"/>
</dbReference>
<dbReference type="InterPro" id="IPR015424">
    <property type="entry name" value="PyrdxlP-dep_Trfase"/>
</dbReference>
<dbReference type="KEGG" id="dsc:ABOD76_06110"/>
<reference evidence="2" key="1">
    <citation type="submission" date="2024-06" db="EMBL/GenBank/DDBJ databases">
        <title>Draft Genome Sequence of Deinococcus sonorensis Type Strain KR-87, a Biofilm Producing Representative of the Genus Deinococcus.</title>
        <authorList>
            <person name="Boren L.S."/>
            <person name="Grosso R.A."/>
            <person name="Hugenberg-Cox A.N."/>
            <person name="Hill J.T.E."/>
            <person name="Albert C.M."/>
            <person name="Tuohy J.M."/>
        </authorList>
    </citation>
    <scope>NUCLEOTIDE SEQUENCE</scope>
    <source>
        <strain evidence="2">KR-87</strain>
    </source>
</reference>
<dbReference type="PANTHER" id="PTHR43586">
    <property type="entry name" value="CYSTEINE DESULFURASE"/>
    <property type="match status" value="1"/>
</dbReference>